<dbReference type="AlphaFoldDB" id="A0A444JAK9"/>
<evidence type="ECO:0000256" key="2">
    <source>
        <dbReference type="RuleBase" id="RU362039"/>
    </source>
</evidence>
<name>A0A444JAK9_9BACT</name>
<dbReference type="Proteomes" id="UP000288892">
    <property type="component" value="Unassembled WGS sequence"/>
</dbReference>
<dbReference type="InterPro" id="IPR029052">
    <property type="entry name" value="Metallo-depent_PP-like"/>
</dbReference>
<organism evidence="4 5">
    <name type="scientific">Candidatus Electrothrix marina</name>
    <dbReference type="NCBI Taxonomy" id="1859130"/>
    <lineage>
        <taxon>Bacteria</taxon>
        <taxon>Pseudomonadati</taxon>
        <taxon>Thermodesulfobacteriota</taxon>
        <taxon>Desulfobulbia</taxon>
        <taxon>Desulfobulbales</taxon>
        <taxon>Desulfobulbaceae</taxon>
        <taxon>Candidatus Electrothrix</taxon>
    </lineage>
</organism>
<dbReference type="InterPro" id="IPR024654">
    <property type="entry name" value="Calcineurin-like_PHP_lpxH"/>
</dbReference>
<comment type="caution">
    <text evidence="4">The sequence shown here is derived from an EMBL/GenBank/DDBJ whole genome shotgun (WGS) entry which is preliminary data.</text>
</comment>
<dbReference type="Gene3D" id="3.60.21.10">
    <property type="match status" value="1"/>
</dbReference>
<dbReference type="GO" id="GO:0046872">
    <property type="term" value="F:metal ion binding"/>
    <property type="evidence" value="ECO:0007669"/>
    <property type="project" value="UniProtKB-KW"/>
</dbReference>
<dbReference type="SUPFAM" id="SSF56300">
    <property type="entry name" value="Metallo-dependent phosphatases"/>
    <property type="match status" value="1"/>
</dbReference>
<comment type="cofactor">
    <cofactor evidence="2">
        <name>a divalent metal cation</name>
        <dbReference type="ChEBI" id="CHEBI:60240"/>
    </cofactor>
</comment>
<accession>A0A444JAK9</accession>
<proteinExistence type="inferred from homology"/>
<evidence type="ECO:0000313" key="5">
    <source>
        <dbReference type="Proteomes" id="UP000288892"/>
    </source>
</evidence>
<dbReference type="EC" id="3.1.4.-" evidence="2"/>
<feature type="domain" description="Calcineurin-like phosphoesterase" evidence="3">
    <location>
        <begin position="3"/>
        <end position="155"/>
    </location>
</feature>
<dbReference type="EMBL" id="MTKS01000384">
    <property type="protein sequence ID" value="RWX50118.1"/>
    <property type="molecule type" value="Genomic_DNA"/>
</dbReference>
<dbReference type="GO" id="GO:0016787">
    <property type="term" value="F:hydrolase activity"/>
    <property type="evidence" value="ECO:0007669"/>
    <property type="project" value="UniProtKB-UniRule"/>
</dbReference>
<gene>
    <name evidence="4" type="ORF">VU01_13842</name>
</gene>
<dbReference type="Pfam" id="PF12850">
    <property type="entry name" value="Metallophos_2"/>
    <property type="match status" value="1"/>
</dbReference>
<keyword evidence="5" id="KW-1185">Reference proteome</keyword>
<sequence>MIRAGILSDTHLSTLNREFLQRAKQCFSDCDVIIHAGDLTDVSLLEAFPDKTVHAVHGNCCNGETRAALPGQKTFQLGNFTVGVTHGNRLGRHADTIEASLWNVFPEADCMIYGHTHNAVCHRTPGEQGKLIINPGAFQMNGRYGMPCCYAILEAGERLKGSLHELPLG</sequence>
<evidence type="ECO:0000313" key="4">
    <source>
        <dbReference type="EMBL" id="RWX50118.1"/>
    </source>
</evidence>
<reference evidence="4 5" key="1">
    <citation type="submission" date="2017-01" db="EMBL/GenBank/DDBJ databases">
        <title>The cable genome- insights into the physiology and evolution of filamentous bacteria capable of sulfide oxidation via long distance electron transfer.</title>
        <authorList>
            <person name="Schreiber L."/>
            <person name="Bjerg J.T."/>
            <person name="Boggild A."/>
            <person name="Van De Vossenberg J."/>
            <person name="Meysman F."/>
            <person name="Nielsen L.P."/>
            <person name="Schramm A."/>
            <person name="Kjeldsen K.U."/>
        </authorList>
    </citation>
    <scope>NUCLEOTIDE SEQUENCE [LARGE SCALE GENOMIC DNA]</scope>
    <source>
        <strain evidence="4">A5</strain>
    </source>
</reference>
<keyword evidence="2" id="KW-0479">Metal-binding</keyword>
<comment type="similarity">
    <text evidence="1 2">Belongs to the metallophosphoesterase superfamily. YfcE family.</text>
</comment>
<dbReference type="InterPro" id="IPR000979">
    <property type="entry name" value="Phosphodiesterase_MJ0936/Vps29"/>
</dbReference>
<dbReference type="NCBIfam" id="TIGR00040">
    <property type="entry name" value="yfcE"/>
    <property type="match status" value="1"/>
</dbReference>
<dbReference type="PANTHER" id="PTHR11124">
    <property type="entry name" value="VACUOLAR SORTING PROTEIN VPS29"/>
    <property type="match status" value="1"/>
</dbReference>
<evidence type="ECO:0000259" key="3">
    <source>
        <dbReference type="Pfam" id="PF12850"/>
    </source>
</evidence>
<protein>
    <recommendedName>
        <fullName evidence="2">Phosphoesterase</fullName>
        <ecNumber evidence="2">3.1.4.-</ecNumber>
    </recommendedName>
</protein>
<evidence type="ECO:0000256" key="1">
    <source>
        <dbReference type="ARBA" id="ARBA00008950"/>
    </source>
</evidence>